<dbReference type="CDD" id="cd00093">
    <property type="entry name" value="HTH_XRE"/>
    <property type="match status" value="1"/>
</dbReference>
<dbReference type="PROSITE" id="PS50943">
    <property type="entry name" value="HTH_CROC1"/>
    <property type="match status" value="1"/>
</dbReference>
<dbReference type="Pfam" id="PF19054">
    <property type="entry name" value="DUF5753"/>
    <property type="match status" value="1"/>
</dbReference>
<dbReference type="AlphaFoldDB" id="A0A840QC37"/>
<dbReference type="InterPro" id="IPR043917">
    <property type="entry name" value="DUF5753"/>
</dbReference>
<dbReference type="EMBL" id="JACHIW010000002">
    <property type="protein sequence ID" value="MBB5157966.1"/>
    <property type="molecule type" value="Genomic_DNA"/>
</dbReference>
<dbReference type="RefSeq" id="WP_184729477.1">
    <property type="nucleotide sequence ID" value="NZ_JACHIW010000002.1"/>
</dbReference>
<protein>
    <submittedName>
        <fullName evidence="2">Transcriptional regulator with XRE-family HTH domain</fullName>
    </submittedName>
</protein>
<dbReference type="InterPro" id="IPR010982">
    <property type="entry name" value="Lambda_DNA-bd_dom_sf"/>
</dbReference>
<feature type="domain" description="HTH cro/C1-type" evidence="1">
    <location>
        <begin position="3"/>
        <end position="56"/>
    </location>
</feature>
<dbReference type="Gene3D" id="1.10.260.40">
    <property type="entry name" value="lambda repressor-like DNA-binding domains"/>
    <property type="match status" value="1"/>
</dbReference>
<name>A0A840QC37_9PSEU</name>
<evidence type="ECO:0000259" key="1">
    <source>
        <dbReference type="PROSITE" id="PS50943"/>
    </source>
</evidence>
<dbReference type="Pfam" id="PF13560">
    <property type="entry name" value="HTH_31"/>
    <property type="match status" value="1"/>
</dbReference>
<dbReference type="SMART" id="SM00530">
    <property type="entry name" value="HTH_XRE"/>
    <property type="match status" value="1"/>
</dbReference>
<comment type="caution">
    <text evidence="2">The sequence shown here is derived from an EMBL/GenBank/DDBJ whole genome shotgun (WGS) entry which is preliminary data.</text>
</comment>
<sequence>MTLRQLRPEKITLQQAAEELGCSEGKIRHFESGRNLPMPDDIAKLMALYGTTEQTNELVSLATQIREAPSGQDLTRLAATPDGFRTYLGLEQGAREFTEWSVLTVPGLLQTRDYATAVMSGARHVRESEVARRVEQRMRRQGLLQRSDDPPLVTALFDEGALRREVGGVSTLREQLRHLVQVSERPNVSLRVLPFSVVVQSALYGPFIHMGFGLPNHPGYIYLEDLTGGRMIEDADVIDDYLAVVDELSAAALDEESSRTMISEIGEAL</sequence>
<organism evidence="2 3">
    <name type="scientific">Saccharopolyspora phatthalungensis</name>
    <dbReference type="NCBI Taxonomy" id="664693"/>
    <lineage>
        <taxon>Bacteria</taxon>
        <taxon>Bacillati</taxon>
        <taxon>Actinomycetota</taxon>
        <taxon>Actinomycetes</taxon>
        <taxon>Pseudonocardiales</taxon>
        <taxon>Pseudonocardiaceae</taxon>
        <taxon>Saccharopolyspora</taxon>
    </lineage>
</organism>
<proteinExistence type="predicted"/>
<accession>A0A840QC37</accession>
<dbReference type="SUPFAM" id="SSF47413">
    <property type="entry name" value="lambda repressor-like DNA-binding domains"/>
    <property type="match status" value="1"/>
</dbReference>
<keyword evidence="3" id="KW-1185">Reference proteome</keyword>
<dbReference type="InterPro" id="IPR001387">
    <property type="entry name" value="Cro/C1-type_HTH"/>
</dbReference>
<dbReference type="Proteomes" id="UP000584374">
    <property type="component" value="Unassembled WGS sequence"/>
</dbReference>
<dbReference type="GO" id="GO:0003677">
    <property type="term" value="F:DNA binding"/>
    <property type="evidence" value="ECO:0007669"/>
    <property type="project" value="InterPro"/>
</dbReference>
<evidence type="ECO:0000313" key="2">
    <source>
        <dbReference type="EMBL" id="MBB5157966.1"/>
    </source>
</evidence>
<gene>
    <name evidence="2" type="ORF">BJ970_005565</name>
</gene>
<reference evidence="2 3" key="1">
    <citation type="submission" date="2020-08" db="EMBL/GenBank/DDBJ databases">
        <title>Sequencing the genomes of 1000 actinobacteria strains.</title>
        <authorList>
            <person name="Klenk H.-P."/>
        </authorList>
    </citation>
    <scope>NUCLEOTIDE SEQUENCE [LARGE SCALE GENOMIC DNA]</scope>
    <source>
        <strain evidence="2 3">DSM 45584</strain>
    </source>
</reference>
<evidence type="ECO:0000313" key="3">
    <source>
        <dbReference type="Proteomes" id="UP000584374"/>
    </source>
</evidence>